<evidence type="ECO:0000259" key="1">
    <source>
        <dbReference type="PROSITE" id="PS50883"/>
    </source>
</evidence>
<dbReference type="Pfam" id="PF00563">
    <property type="entry name" value="EAL"/>
    <property type="match status" value="1"/>
</dbReference>
<protein>
    <submittedName>
        <fullName evidence="2">EAL domain-containing protein</fullName>
    </submittedName>
</protein>
<dbReference type="InterPro" id="IPR001633">
    <property type="entry name" value="EAL_dom"/>
</dbReference>
<feature type="domain" description="EAL" evidence="1">
    <location>
        <begin position="17"/>
        <end position="280"/>
    </location>
</feature>
<dbReference type="Gene3D" id="3.20.20.450">
    <property type="entry name" value="EAL domain"/>
    <property type="match status" value="1"/>
</dbReference>
<dbReference type="RefSeq" id="WP_256763898.1">
    <property type="nucleotide sequence ID" value="NZ_JANIGO010000002.1"/>
</dbReference>
<dbReference type="Proteomes" id="UP001204142">
    <property type="component" value="Unassembled WGS sequence"/>
</dbReference>
<keyword evidence="3" id="KW-1185">Reference proteome</keyword>
<reference evidence="2 3" key="1">
    <citation type="submission" date="2022-07" db="EMBL/GenBank/DDBJ databases">
        <authorList>
            <person name="Xamxidin M."/>
            <person name="Wu M."/>
        </authorList>
    </citation>
    <scope>NUCLEOTIDE SEQUENCE [LARGE SCALE GENOMIC DNA]</scope>
    <source>
        <strain evidence="2 3">NBRC 111650</strain>
    </source>
</reference>
<evidence type="ECO:0000313" key="3">
    <source>
        <dbReference type="Proteomes" id="UP001204142"/>
    </source>
</evidence>
<gene>
    <name evidence="2" type="ORF">NQT62_06770</name>
</gene>
<sequence>MAHPFTSQHAHEPTQRGGYLRWQLLRSLLQNQMPAGLTLAWQPLLCRHAASGGLHAEALLRFWEPGQGSIGQFSQADAVLQICQQLGKMAFLDNWVMTRCVEHLEQHAEALLGLKTLCVNISPQSLNQAAFLDDSLALIRAHPRAASKLCLEITELGAVSNLNAVQRFVSRCRQLGVRIALDDFGSGYSNLRYVIDLQLDMIKIDGAIVRTMCHNRASRAVVSAISQLSANLGYLCVAEWVENLETLRALNALPVDCIQGYLVSEPVDPARFLHRQTMHDLVFSERPLPVEWMQS</sequence>
<comment type="caution">
    <text evidence="2">The sequence shown here is derived from an EMBL/GenBank/DDBJ whole genome shotgun (WGS) entry which is preliminary data.</text>
</comment>
<dbReference type="EMBL" id="JANIGO010000002">
    <property type="protein sequence ID" value="MCQ8896139.1"/>
    <property type="molecule type" value="Genomic_DNA"/>
</dbReference>
<dbReference type="SMART" id="SM00052">
    <property type="entry name" value="EAL"/>
    <property type="match status" value="1"/>
</dbReference>
<name>A0ABT1WIA2_9BURK</name>
<dbReference type="CDD" id="cd01948">
    <property type="entry name" value="EAL"/>
    <property type="match status" value="1"/>
</dbReference>
<dbReference type="PANTHER" id="PTHR33121:SF23">
    <property type="entry name" value="CYCLIC DI-GMP PHOSPHODIESTERASE PDEB"/>
    <property type="match status" value="1"/>
</dbReference>
<dbReference type="PROSITE" id="PS50883">
    <property type="entry name" value="EAL"/>
    <property type="match status" value="1"/>
</dbReference>
<dbReference type="SUPFAM" id="SSF141868">
    <property type="entry name" value="EAL domain-like"/>
    <property type="match status" value="1"/>
</dbReference>
<dbReference type="PANTHER" id="PTHR33121">
    <property type="entry name" value="CYCLIC DI-GMP PHOSPHODIESTERASE PDEF"/>
    <property type="match status" value="1"/>
</dbReference>
<proteinExistence type="predicted"/>
<dbReference type="InterPro" id="IPR050706">
    <property type="entry name" value="Cyclic-di-GMP_PDE-like"/>
</dbReference>
<evidence type="ECO:0000313" key="2">
    <source>
        <dbReference type="EMBL" id="MCQ8896139.1"/>
    </source>
</evidence>
<accession>A0ABT1WIA2</accession>
<dbReference type="InterPro" id="IPR035919">
    <property type="entry name" value="EAL_sf"/>
</dbReference>
<organism evidence="2 3">
    <name type="scientific">Limnobacter humi</name>
    <dbReference type="NCBI Taxonomy" id="1778671"/>
    <lineage>
        <taxon>Bacteria</taxon>
        <taxon>Pseudomonadati</taxon>
        <taxon>Pseudomonadota</taxon>
        <taxon>Betaproteobacteria</taxon>
        <taxon>Burkholderiales</taxon>
        <taxon>Burkholderiaceae</taxon>
        <taxon>Limnobacter</taxon>
    </lineage>
</organism>